<keyword evidence="2" id="KW-1185">Reference proteome</keyword>
<comment type="caution">
    <text evidence="1">The sequence shown here is derived from an EMBL/GenBank/DDBJ whole genome shotgun (WGS) entry which is preliminary data.</text>
</comment>
<dbReference type="AlphaFoldDB" id="A0A918D900"/>
<name>A0A918D900_9ACTN</name>
<evidence type="ECO:0000313" key="1">
    <source>
        <dbReference type="EMBL" id="GGN88761.1"/>
    </source>
</evidence>
<proteinExistence type="predicted"/>
<reference evidence="1 2" key="1">
    <citation type="journal article" date="2014" name="Int. J. Syst. Evol. Microbiol.">
        <title>Complete genome sequence of Corynebacterium casei LMG S-19264T (=DSM 44701T), isolated from a smear-ripened cheese.</title>
        <authorList>
            <consortium name="US DOE Joint Genome Institute (JGI-PGF)"/>
            <person name="Walter F."/>
            <person name="Albersmeier A."/>
            <person name="Kalinowski J."/>
            <person name="Ruckert C."/>
        </authorList>
    </citation>
    <scope>NUCLEOTIDE SEQUENCE [LARGE SCALE GENOMIC DNA]</scope>
    <source>
        <strain evidence="1 2">CGMCC 4.7111</strain>
    </source>
</reference>
<dbReference type="Proteomes" id="UP000600365">
    <property type="component" value="Unassembled WGS sequence"/>
</dbReference>
<gene>
    <name evidence="1" type="ORF">GCM10011579_082770</name>
</gene>
<accession>A0A918D900</accession>
<dbReference type="EMBL" id="BMMM01000021">
    <property type="protein sequence ID" value="GGN88761.1"/>
    <property type="molecule type" value="Genomic_DNA"/>
</dbReference>
<evidence type="ECO:0000313" key="2">
    <source>
        <dbReference type="Proteomes" id="UP000600365"/>
    </source>
</evidence>
<sequence>MLHPLDETGLVIQSESVLGTAVELRLGDLFGPDGLAVGAVTSAPALGELRADEQASAALVPSVRLAQVRCAGTGVVGLAGEGARARRLPSASGMVAWA</sequence>
<protein>
    <submittedName>
        <fullName evidence="1">Uncharacterized protein</fullName>
    </submittedName>
</protein>
<organism evidence="1 2">
    <name type="scientific">Streptomyces albiflavescens</name>
    <dbReference type="NCBI Taxonomy" id="1623582"/>
    <lineage>
        <taxon>Bacteria</taxon>
        <taxon>Bacillati</taxon>
        <taxon>Actinomycetota</taxon>
        <taxon>Actinomycetes</taxon>
        <taxon>Kitasatosporales</taxon>
        <taxon>Streptomycetaceae</taxon>
        <taxon>Streptomyces</taxon>
    </lineage>
</organism>